<comment type="pathway">
    <text evidence="1 10">Amino-acid biosynthesis; L-histidine biosynthesis; L-histidine from 5-phospho-alpha-D-ribose 1-diphosphate: step 5/9.</text>
</comment>
<dbReference type="EMBL" id="JAGTXB010000006">
    <property type="protein sequence ID" value="MBS0028550.1"/>
    <property type="molecule type" value="Genomic_DNA"/>
</dbReference>
<dbReference type="SUPFAM" id="SSF52317">
    <property type="entry name" value="Class I glutamine amidotransferase-like"/>
    <property type="match status" value="1"/>
</dbReference>
<evidence type="ECO:0000256" key="5">
    <source>
        <dbReference type="ARBA" id="ARBA00022962"/>
    </source>
</evidence>
<evidence type="ECO:0000256" key="2">
    <source>
        <dbReference type="ARBA" id="ARBA00011152"/>
    </source>
</evidence>
<dbReference type="PANTHER" id="PTHR42701">
    <property type="entry name" value="IMIDAZOLE GLYCEROL PHOSPHATE SYNTHASE SUBUNIT HISH"/>
    <property type="match status" value="1"/>
</dbReference>
<dbReference type="Proteomes" id="UP000676386">
    <property type="component" value="Unassembled WGS sequence"/>
</dbReference>
<sequence>MISIVDYGFGNLGSIKNMLDYLGHENEIVEEPEQILHSSKIILPGVGSFDQGMKALNEKGWVSVLNQKVLEERIPVLGICLGMQLMTQDSEEGTEKGLGWISAQTKKFVFPADTGLKIPHMGWNKVNVMGESPLHRQLTELEEIRYYFVHSYFVQPLETDNVIFSCNYGGGFCAAFQYDNIFGTQFHPEKSHQFGLKLLHNFSLL</sequence>
<dbReference type="CDD" id="cd01748">
    <property type="entry name" value="GATase1_IGP_Synthase"/>
    <property type="match status" value="1"/>
</dbReference>
<organism evidence="12 13">
    <name type="scientific">Chitinophaga hostae</name>
    <dbReference type="NCBI Taxonomy" id="2831022"/>
    <lineage>
        <taxon>Bacteria</taxon>
        <taxon>Pseudomonadati</taxon>
        <taxon>Bacteroidota</taxon>
        <taxon>Chitinophagia</taxon>
        <taxon>Chitinophagales</taxon>
        <taxon>Chitinophagaceae</taxon>
        <taxon>Chitinophaga</taxon>
    </lineage>
</organism>
<dbReference type="RefSeq" id="WP_211973652.1">
    <property type="nucleotide sequence ID" value="NZ_CBFHAM010000039.1"/>
</dbReference>
<keyword evidence="7 10" id="KW-0456">Lyase</keyword>
<evidence type="ECO:0000256" key="3">
    <source>
        <dbReference type="ARBA" id="ARBA00022605"/>
    </source>
</evidence>
<protein>
    <recommendedName>
        <fullName evidence="10">Imidazole glycerol phosphate synthase subunit HisH</fullName>
        <ecNumber evidence="10">4.3.2.10</ecNumber>
    </recommendedName>
    <alternativeName>
        <fullName evidence="10">IGP synthase glutaminase subunit</fullName>
        <ecNumber evidence="10">3.5.1.2</ecNumber>
    </alternativeName>
    <alternativeName>
        <fullName evidence="10">IGP synthase subunit HisH</fullName>
    </alternativeName>
    <alternativeName>
        <fullName evidence="10">ImGP synthase subunit HisH</fullName>
        <shortName evidence="10">IGPS subunit HisH</shortName>
    </alternativeName>
</protein>
<gene>
    <name evidence="10 12" type="primary">hisH</name>
    <name evidence="12" type="ORF">KE626_14610</name>
</gene>
<dbReference type="InterPro" id="IPR010139">
    <property type="entry name" value="Imidazole-glycPsynth_HisH"/>
</dbReference>
<dbReference type="EC" id="4.3.2.10" evidence="10"/>
<evidence type="ECO:0000256" key="9">
    <source>
        <dbReference type="ARBA" id="ARBA00049534"/>
    </source>
</evidence>
<dbReference type="InterPro" id="IPR017926">
    <property type="entry name" value="GATASE"/>
</dbReference>
<accession>A0ABS5J036</accession>
<evidence type="ECO:0000259" key="11">
    <source>
        <dbReference type="Pfam" id="PF00117"/>
    </source>
</evidence>
<comment type="subcellular location">
    <subcellularLocation>
        <location evidence="10">Cytoplasm</location>
    </subcellularLocation>
</comment>
<feature type="active site" description="Nucleophile" evidence="10">
    <location>
        <position position="80"/>
    </location>
</feature>
<dbReference type="Pfam" id="PF00117">
    <property type="entry name" value="GATase"/>
    <property type="match status" value="1"/>
</dbReference>
<dbReference type="HAMAP" id="MF_00278">
    <property type="entry name" value="HisH"/>
    <property type="match status" value="1"/>
</dbReference>
<proteinExistence type="inferred from homology"/>
<reference evidence="12 13" key="1">
    <citation type="submission" date="2021-04" db="EMBL/GenBank/DDBJ databases">
        <title>Chitinophaga sp. nov., isolated from the rhizosphere soil.</title>
        <authorList>
            <person name="He S."/>
        </authorList>
    </citation>
    <scope>NUCLEOTIDE SEQUENCE [LARGE SCALE GENOMIC DNA]</scope>
    <source>
        <strain evidence="12 13">2R12</strain>
    </source>
</reference>
<comment type="caution">
    <text evidence="12">The sequence shown here is derived from an EMBL/GenBank/DDBJ whole genome shotgun (WGS) entry which is preliminary data.</text>
</comment>
<feature type="active site" evidence="10">
    <location>
        <position position="187"/>
    </location>
</feature>
<comment type="catalytic activity">
    <reaction evidence="9 10">
        <text>L-glutamine + H2O = L-glutamate + NH4(+)</text>
        <dbReference type="Rhea" id="RHEA:15889"/>
        <dbReference type="ChEBI" id="CHEBI:15377"/>
        <dbReference type="ChEBI" id="CHEBI:28938"/>
        <dbReference type="ChEBI" id="CHEBI:29985"/>
        <dbReference type="ChEBI" id="CHEBI:58359"/>
        <dbReference type="EC" id="3.5.1.2"/>
    </reaction>
</comment>
<evidence type="ECO:0000256" key="4">
    <source>
        <dbReference type="ARBA" id="ARBA00022801"/>
    </source>
</evidence>
<keyword evidence="6 10" id="KW-0368">Histidine biosynthesis</keyword>
<dbReference type="PROSITE" id="PS51273">
    <property type="entry name" value="GATASE_TYPE_1"/>
    <property type="match status" value="1"/>
</dbReference>
<evidence type="ECO:0000313" key="13">
    <source>
        <dbReference type="Proteomes" id="UP000676386"/>
    </source>
</evidence>
<keyword evidence="3 10" id="KW-0028">Amino-acid biosynthesis</keyword>
<evidence type="ECO:0000256" key="7">
    <source>
        <dbReference type="ARBA" id="ARBA00023239"/>
    </source>
</evidence>
<dbReference type="EC" id="3.5.1.2" evidence="10"/>
<dbReference type="NCBIfam" id="TIGR01855">
    <property type="entry name" value="IMP_synth_hisH"/>
    <property type="match status" value="1"/>
</dbReference>
<comment type="function">
    <text evidence="10">IGPS catalyzes the conversion of PRFAR and glutamine to IGP, AICAR and glutamate. The HisH subunit catalyzes the hydrolysis of glutamine to glutamate and ammonia as part of the synthesis of IGP and AICAR. The resulting ammonia molecule is channeled to the active site of HisF.</text>
</comment>
<dbReference type="PANTHER" id="PTHR42701:SF1">
    <property type="entry name" value="IMIDAZOLE GLYCEROL PHOSPHATE SYNTHASE SUBUNIT HISH"/>
    <property type="match status" value="1"/>
</dbReference>
<dbReference type="Gene3D" id="3.40.50.880">
    <property type="match status" value="1"/>
</dbReference>
<comment type="catalytic activity">
    <reaction evidence="8 10">
        <text>5-[(5-phospho-1-deoxy-D-ribulos-1-ylimino)methylamino]-1-(5-phospho-beta-D-ribosyl)imidazole-4-carboxamide + L-glutamine = D-erythro-1-(imidazol-4-yl)glycerol 3-phosphate + 5-amino-1-(5-phospho-beta-D-ribosyl)imidazole-4-carboxamide + L-glutamate + H(+)</text>
        <dbReference type="Rhea" id="RHEA:24793"/>
        <dbReference type="ChEBI" id="CHEBI:15378"/>
        <dbReference type="ChEBI" id="CHEBI:29985"/>
        <dbReference type="ChEBI" id="CHEBI:58278"/>
        <dbReference type="ChEBI" id="CHEBI:58359"/>
        <dbReference type="ChEBI" id="CHEBI:58475"/>
        <dbReference type="ChEBI" id="CHEBI:58525"/>
        <dbReference type="EC" id="4.3.2.10"/>
    </reaction>
</comment>
<evidence type="ECO:0000256" key="10">
    <source>
        <dbReference type="HAMAP-Rule" id="MF_00278"/>
    </source>
</evidence>
<comment type="subunit">
    <text evidence="2 10">Heterodimer of HisH and HisF.</text>
</comment>
<keyword evidence="5 10" id="KW-0315">Glutamine amidotransferase</keyword>
<keyword evidence="13" id="KW-1185">Reference proteome</keyword>
<evidence type="ECO:0000256" key="8">
    <source>
        <dbReference type="ARBA" id="ARBA00047838"/>
    </source>
</evidence>
<evidence type="ECO:0000313" key="12">
    <source>
        <dbReference type="EMBL" id="MBS0028550.1"/>
    </source>
</evidence>
<feature type="domain" description="Glutamine amidotransferase" evidence="11">
    <location>
        <begin position="4"/>
        <end position="202"/>
    </location>
</feature>
<evidence type="ECO:0000256" key="1">
    <source>
        <dbReference type="ARBA" id="ARBA00005091"/>
    </source>
</evidence>
<name>A0ABS5J036_9BACT</name>
<dbReference type="InterPro" id="IPR029062">
    <property type="entry name" value="Class_I_gatase-like"/>
</dbReference>
<dbReference type="PIRSF" id="PIRSF000495">
    <property type="entry name" value="Amidotransf_hisH"/>
    <property type="match status" value="1"/>
</dbReference>
<keyword evidence="10" id="KW-0963">Cytoplasm</keyword>
<keyword evidence="4 10" id="KW-0378">Hydrolase</keyword>
<evidence type="ECO:0000256" key="6">
    <source>
        <dbReference type="ARBA" id="ARBA00023102"/>
    </source>
</evidence>
<feature type="active site" evidence="10">
    <location>
        <position position="189"/>
    </location>
</feature>